<accession>A0A1U9VDR8</accession>
<reference evidence="1 2" key="1">
    <citation type="submission" date="2017-02" db="EMBL/GenBank/DDBJ databases">
        <title>Blood Disease Bacterium A2-HR MARDI.</title>
        <authorList>
            <person name="Badrun R."/>
            <person name="Abu Bakar N."/>
            <person name="Laboh R."/>
        </authorList>
    </citation>
    <scope>NUCLEOTIDE SEQUENCE [LARGE SCALE GENOMIC DNA]</scope>
    <source>
        <strain evidence="1 2">A2-HR MARDI</strain>
    </source>
</reference>
<name>A0A1U9VDR8_9RALS</name>
<dbReference type="AlphaFoldDB" id="A0A1U9VDR8"/>
<protein>
    <submittedName>
        <fullName evidence="1">Uncharacterized protein</fullName>
    </submittedName>
</protein>
<dbReference type="Proteomes" id="UP000189628">
    <property type="component" value="Chromosome"/>
</dbReference>
<organism evidence="1 2">
    <name type="scientific">blood disease bacterium A2-HR MARDI</name>
    <dbReference type="NCBI Taxonomy" id="1944648"/>
    <lineage>
        <taxon>Bacteria</taxon>
        <taxon>Pseudomonadati</taxon>
        <taxon>Pseudomonadota</taxon>
        <taxon>Betaproteobacteria</taxon>
        <taxon>Burkholderiales</taxon>
        <taxon>Burkholderiaceae</taxon>
        <taxon>Ralstonia</taxon>
        <taxon>Ralstonia solanacearum species complex</taxon>
    </lineage>
</organism>
<dbReference type="EMBL" id="CP019911">
    <property type="protein sequence ID" value="AQW28818.1"/>
    <property type="molecule type" value="Genomic_DNA"/>
</dbReference>
<evidence type="ECO:0000313" key="1">
    <source>
        <dbReference type="EMBL" id="AQW28818.1"/>
    </source>
</evidence>
<sequence length="111" mass="12799">MTTHDQFVKELHAALRLPKHARAFEIRCAVDEVVVVRCEYYPEGVDGQIGAHALLSEYQLVQQRVGACADSTVNVALRRRSFPVRFWNSYREWRRYLGIGPALRAAWQVAR</sequence>
<proteinExistence type="predicted"/>
<dbReference type="RefSeq" id="WP_078221668.1">
    <property type="nucleotide sequence ID" value="NZ_CP019911.1"/>
</dbReference>
<evidence type="ECO:0000313" key="2">
    <source>
        <dbReference type="Proteomes" id="UP000189628"/>
    </source>
</evidence>
<gene>
    <name evidence="1" type="ORF">B0B51_01490</name>
</gene>